<keyword evidence="3" id="KW-1185">Reference proteome</keyword>
<name>A0A067QRC0_ZOONE</name>
<proteinExistence type="predicted"/>
<feature type="compositionally biased region" description="Polar residues" evidence="1">
    <location>
        <begin position="53"/>
        <end position="67"/>
    </location>
</feature>
<evidence type="ECO:0000313" key="2">
    <source>
        <dbReference type="EMBL" id="KDR11215.1"/>
    </source>
</evidence>
<feature type="region of interest" description="Disordered" evidence="1">
    <location>
        <begin position="20"/>
        <end position="73"/>
    </location>
</feature>
<evidence type="ECO:0000256" key="1">
    <source>
        <dbReference type="SAM" id="MobiDB-lite"/>
    </source>
</evidence>
<accession>A0A067QRC0</accession>
<reference evidence="2 3" key="1">
    <citation type="journal article" date="2014" name="Nat. Commun.">
        <title>Molecular traces of alternative social organization in a termite genome.</title>
        <authorList>
            <person name="Terrapon N."/>
            <person name="Li C."/>
            <person name="Robertson H.M."/>
            <person name="Ji L."/>
            <person name="Meng X."/>
            <person name="Booth W."/>
            <person name="Chen Z."/>
            <person name="Childers C.P."/>
            <person name="Glastad K.M."/>
            <person name="Gokhale K."/>
            <person name="Gowin J."/>
            <person name="Gronenberg W."/>
            <person name="Hermansen R.A."/>
            <person name="Hu H."/>
            <person name="Hunt B.G."/>
            <person name="Huylmans A.K."/>
            <person name="Khalil S.M."/>
            <person name="Mitchell R.D."/>
            <person name="Munoz-Torres M.C."/>
            <person name="Mustard J.A."/>
            <person name="Pan H."/>
            <person name="Reese J.T."/>
            <person name="Scharf M.E."/>
            <person name="Sun F."/>
            <person name="Vogel H."/>
            <person name="Xiao J."/>
            <person name="Yang W."/>
            <person name="Yang Z."/>
            <person name="Yang Z."/>
            <person name="Zhou J."/>
            <person name="Zhu J."/>
            <person name="Brent C.S."/>
            <person name="Elsik C.G."/>
            <person name="Goodisman M.A."/>
            <person name="Liberles D.A."/>
            <person name="Roe R.M."/>
            <person name="Vargo E.L."/>
            <person name="Vilcinskas A."/>
            <person name="Wang J."/>
            <person name="Bornberg-Bauer E."/>
            <person name="Korb J."/>
            <person name="Zhang G."/>
            <person name="Liebig J."/>
        </authorList>
    </citation>
    <scope>NUCLEOTIDE SEQUENCE [LARGE SCALE GENOMIC DNA]</scope>
    <source>
        <tissue evidence="2">Whole organism</tissue>
    </source>
</reference>
<organism evidence="2 3">
    <name type="scientific">Zootermopsis nevadensis</name>
    <name type="common">Dampwood termite</name>
    <dbReference type="NCBI Taxonomy" id="136037"/>
    <lineage>
        <taxon>Eukaryota</taxon>
        <taxon>Metazoa</taxon>
        <taxon>Ecdysozoa</taxon>
        <taxon>Arthropoda</taxon>
        <taxon>Hexapoda</taxon>
        <taxon>Insecta</taxon>
        <taxon>Pterygota</taxon>
        <taxon>Neoptera</taxon>
        <taxon>Polyneoptera</taxon>
        <taxon>Dictyoptera</taxon>
        <taxon>Blattodea</taxon>
        <taxon>Blattoidea</taxon>
        <taxon>Termitoidae</taxon>
        <taxon>Termopsidae</taxon>
        <taxon>Zootermopsis</taxon>
    </lineage>
</organism>
<dbReference type="AlphaFoldDB" id="A0A067QRC0"/>
<gene>
    <name evidence="2" type="ORF">L798_15022</name>
</gene>
<evidence type="ECO:0000313" key="3">
    <source>
        <dbReference type="Proteomes" id="UP000027135"/>
    </source>
</evidence>
<dbReference type="InParanoid" id="A0A067QRC0"/>
<sequence length="73" mass="8259">MEESLSLLTLIKPQGMIYKNQETTMGRSPDSDGRHPNSKDGIQRKYWKKKTSWKTQEQMGGCSSNGCHTAPED</sequence>
<dbReference type="EMBL" id="KK853111">
    <property type="protein sequence ID" value="KDR11215.1"/>
    <property type="molecule type" value="Genomic_DNA"/>
</dbReference>
<dbReference type="Proteomes" id="UP000027135">
    <property type="component" value="Unassembled WGS sequence"/>
</dbReference>
<protein>
    <submittedName>
        <fullName evidence="2">Uncharacterized protein</fullName>
    </submittedName>
</protein>
<feature type="compositionally biased region" description="Basic and acidic residues" evidence="1">
    <location>
        <begin position="29"/>
        <end position="43"/>
    </location>
</feature>